<comment type="caution">
    <text evidence="2">The sequence shown here is derived from an EMBL/GenBank/DDBJ whole genome shotgun (WGS) entry which is preliminary data.</text>
</comment>
<feature type="compositionally biased region" description="Polar residues" evidence="1">
    <location>
        <begin position="112"/>
        <end position="127"/>
    </location>
</feature>
<feature type="compositionally biased region" description="Basic and acidic residues" evidence="1">
    <location>
        <begin position="59"/>
        <end position="71"/>
    </location>
</feature>
<dbReference type="EMBL" id="JARQWQ010000109">
    <property type="protein sequence ID" value="KAK2550584.1"/>
    <property type="molecule type" value="Genomic_DNA"/>
</dbReference>
<evidence type="ECO:0000313" key="3">
    <source>
        <dbReference type="Proteomes" id="UP001249851"/>
    </source>
</evidence>
<accession>A0AAD9PXA1</accession>
<organism evidence="2 3">
    <name type="scientific">Acropora cervicornis</name>
    <name type="common">Staghorn coral</name>
    <dbReference type="NCBI Taxonomy" id="6130"/>
    <lineage>
        <taxon>Eukaryota</taxon>
        <taxon>Metazoa</taxon>
        <taxon>Cnidaria</taxon>
        <taxon>Anthozoa</taxon>
        <taxon>Hexacorallia</taxon>
        <taxon>Scleractinia</taxon>
        <taxon>Astrocoeniina</taxon>
        <taxon>Acroporidae</taxon>
        <taxon>Acropora</taxon>
    </lineage>
</organism>
<gene>
    <name evidence="2" type="ORF">P5673_028792</name>
</gene>
<reference evidence="2" key="1">
    <citation type="journal article" date="2023" name="G3 (Bethesda)">
        <title>Whole genome assembly and annotation of the endangered Caribbean coral Acropora cervicornis.</title>
        <authorList>
            <person name="Selwyn J.D."/>
            <person name="Vollmer S.V."/>
        </authorList>
    </citation>
    <scope>NUCLEOTIDE SEQUENCE</scope>
    <source>
        <strain evidence="2">K2</strain>
    </source>
</reference>
<sequence>MTLCPPERDLFARIDGVSPDPNKVQAIKVVVRYSLCFTSASKYQREERANLENWLKESLNGEKDTPRHSQTKELTQCKPSPVSSDTVQAFSDPEAEHELHVDVDATLTQRKLGQQEWQEEQASQRQRGGTARLDLKL</sequence>
<protein>
    <submittedName>
        <fullName evidence="2">Uncharacterized protein</fullName>
    </submittedName>
</protein>
<evidence type="ECO:0000313" key="2">
    <source>
        <dbReference type="EMBL" id="KAK2550584.1"/>
    </source>
</evidence>
<keyword evidence="3" id="KW-1185">Reference proteome</keyword>
<dbReference type="Proteomes" id="UP001249851">
    <property type="component" value="Unassembled WGS sequence"/>
</dbReference>
<feature type="compositionally biased region" description="Polar residues" evidence="1">
    <location>
        <begin position="72"/>
        <end position="89"/>
    </location>
</feature>
<name>A0AAD9PXA1_ACRCE</name>
<dbReference type="AlphaFoldDB" id="A0AAD9PXA1"/>
<feature type="region of interest" description="Disordered" evidence="1">
    <location>
        <begin position="56"/>
        <end position="100"/>
    </location>
</feature>
<evidence type="ECO:0000256" key="1">
    <source>
        <dbReference type="SAM" id="MobiDB-lite"/>
    </source>
</evidence>
<reference evidence="2" key="2">
    <citation type="journal article" date="2023" name="Science">
        <title>Genomic signatures of disease resistance in endangered staghorn corals.</title>
        <authorList>
            <person name="Vollmer S.V."/>
            <person name="Selwyn J.D."/>
            <person name="Despard B.A."/>
            <person name="Roesel C.L."/>
        </authorList>
    </citation>
    <scope>NUCLEOTIDE SEQUENCE</scope>
    <source>
        <strain evidence="2">K2</strain>
    </source>
</reference>
<feature type="region of interest" description="Disordered" evidence="1">
    <location>
        <begin position="112"/>
        <end position="137"/>
    </location>
</feature>
<proteinExistence type="predicted"/>